<dbReference type="InterPro" id="IPR014031">
    <property type="entry name" value="Ketoacyl_synth_C"/>
</dbReference>
<dbReference type="Gene3D" id="3.40.50.720">
    <property type="entry name" value="NAD(P)-binding Rossmann-like Domain"/>
    <property type="match status" value="4"/>
</dbReference>
<dbReference type="SUPFAM" id="SSF52151">
    <property type="entry name" value="FabD/lysophospholipase-like"/>
    <property type="match status" value="1"/>
</dbReference>
<dbReference type="InterPro" id="IPR032821">
    <property type="entry name" value="PKS_assoc"/>
</dbReference>
<dbReference type="InterPro" id="IPR014030">
    <property type="entry name" value="Ketoacyl_synth_N"/>
</dbReference>
<dbReference type="Gene3D" id="3.10.129.110">
    <property type="entry name" value="Polyketide synthase dehydratase"/>
    <property type="match status" value="2"/>
</dbReference>
<dbReference type="PROSITE" id="PS50075">
    <property type="entry name" value="CARRIER"/>
    <property type="match status" value="2"/>
</dbReference>
<dbReference type="PROSITE" id="PS01162">
    <property type="entry name" value="QOR_ZETA_CRYSTAL"/>
    <property type="match status" value="1"/>
</dbReference>
<feature type="active site" description="Proton donor; for dehydratase activity" evidence="8">
    <location>
        <position position="2278"/>
    </location>
</feature>
<dbReference type="Pfam" id="PF13602">
    <property type="entry name" value="ADH_zinc_N_2"/>
    <property type="match status" value="1"/>
</dbReference>
<dbReference type="CDD" id="cd05195">
    <property type="entry name" value="enoyl_red"/>
    <property type="match status" value="1"/>
</dbReference>
<feature type="domain" description="PKS/mFAS DH" evidence="11">
    <location>
        <begin position="2078"/>
        <end position="2354"/>
    </location>
</feature>
<dbReference type="InterPro" id="IPR020843">
    <property type="entry name" value="ER"/>
</dbReference>
<feature type="region of interest" description="C-terminal hotdog fold" evidence="8">
    <location>
        <begin position="149"/>
        <end position="288"/>
    </location>
</feature>
<dbReference type="Gene3D" id="3.90.180.10">
    <property type="entry name" value="Medium-chain alcohol dehydrogenases, catalytic domain"/>
    <property type="match status" value="1"/>
</dbReference>
<dbReference type="PANTHER" id="PTHR43775">
    <property type="entry name" value="FATTY ACID SYNTHASE"/>
    <property type="match status" value="1"/>
</dbReference>
<feature type="domain" description="Carrier" evidence="9">
    <location>
        <begin position="1067"/>
        <end position="1142"/>
    </location>
</feature>
<dbReference type="CDD" id="cd00833">
    <property type="entry name" value="PKS"/>
    <property type="match status" value="1"/>
</dbReference>
<dbReference type="SMART" id="SM00823">
    <property type="entry name" value="PKS_PP"/>
    <property type="match status" value="2"/>
</dbReference>
<dbReference type="InterPro" id="IPR049552">
    <property type="entry name" value="PKS_DH_N"/>
</dbReference>
<evidence type="ECO:0000256" key="3">
    <source>
        <dbReference type="ARBA" id="ARBA00022553"/>
    </source>
</evidence>
<name>A0ABU2SH12_9ACTN</name>
<comment type="caution">
    <text evidence="12">The sequence shown here is derived from an EMBL/GenBank/DDBJ whole genome shotgun (WGS) entry which is preliminary data.</text>
</comment>
<dbReference type="Gene3D" id="3.40.366.10">
    <property type="entry name" value="Malonyl-Coenzyme A Acyl Carrier Protein, domain 2"/>
    <property type="match status" value="1"/>
</dbReference>
<feature type="region of interest" description="C-terminal hotdog fold" evidence="8">
    <location>
        <begin position="2217"/>
        <end position="2354"/>
    </location>
</feature>
<evidence type="ECO:0000256" key="5">
    <source>
        <dbReference type="ARBA" id="ARBA00023194"/>
    </source>
</evidence>
<dbReference type="Pfam" id="PF00109">
    <property type="entry name" value="ketoacyl-synt"/>
    <property type="match status" value="1"/>
</dbReference>
<dbReference type="InterPro" id="IPR016035">
    <property type="entry name" value="Acyl_Trfase/lysoPLipase"/>
</dbReference>
<dbReference type="SMART" id="SM00829">
    <property type="entry name" value="PKS_ER"/>
    <property type="match status" value="1"/>
</dbReference>
<keyword evidence="4" id="KW-0808">Transferase</keyword>
<dbReference type="Pfam" id="PF02801">
    <property type="entry name" value="Ketoacyl-synt_C"/>
    <property type="match status" value="1"/>
</dbReference>
<evidence type="ECO:0000256" key="1">
    <source>
        <dbReference type="ARBA" id="ARBA00004792"/>
    </source>
</evidence>
<keyword evidence="5" id="KW-0045">Antibiotic biosynthesis</keyword>
<dbReference type="SUPFAM" id="SSF50129">
    <property type="entry name" value="GroES-like"/>
    <property type="match status" value="1"/>
</dbReference>
<feature type="active site" description="Proton acceptor; for dehydratase activity" evidence="8">
    <location>
        <position position="2110"/>
    </location>
</feature>
<dbReference type="InterPro" id="IPR014043">
    <property type="entry name" value="Acyl_transferase_dom"/>
</dbReference>
<gene>
    <name evidence="12" type="ORF">RM779_32930</name>
</gene>
<dbReference type="Pfam" id="PF16197">
    <property type="entry name" value="KAsynt_C_assoc"/>
    <property type="match status" value="1"/>
</dbReference>
<dbReference type="Pfam" id="PF14765">
    <property type="entry name" value="PS-DH"/>
    <property type="match status" value="2"/>
</dbReference>
<dbReference type="Proteomes" id="UP001183615">
    <property type="component" value="Unassembled WGS sequence"/>
</dbReference>
<dbReference type="SUPFAM" id="SSF55048">
    <property type="entry name" value="Probable ACP-binding domain of malonyl-CoA ACP transacylase"/>
    <property type="match status" value="1"/>
</dbReference>
<dbReference type="InterPro" id="IPR011032">
    <property type="entry name" value="GroES-like_sf"/>
</dbReference>
<dbReference type="InterPro" id="IPR009081">
    <property type="entry name" value="PP-bd_ACP"/>
</dbReference>
<dbReference type="SMART" id="SM00825">
    <property type="entry name" value="PKS_KS"/>
    <property type="match status" value="1"/>
</dbReference>
<dbReference type="InterPro" id="IPR013154">
    <property type="entry name" value="ADH-like_N"/>
</dbReference>
<dbReference type="Gene3D" id="1.10.1200.10">
    <property type="entry name" value="ACP-like"/>
    <property type="match status" value="2"/>
</dbReference>
<dbReference type="InterPro" id="IPR016036">
    <property type="entry name" value="Malonyl_transacylase_ACP-bd"/>
</dbReference>
<dbReference type="InterPro" id="IPR036291">
    <property type="entry name" value="NAD(P)-bd_dom_sf"/>
</dbReference>
<dbReference type="Pfam" id="PF00698">
    <property type="entry name" value="Acyl_transf_1"/>
    <property type="match status" value="1"/>
</dbReference>
<dbReference type="Pfam" id="PF00550">
    <property type="entry name" value="PP-binding"/>
    <property type="match status" value="2"/>
</dbReference>
<dbReference type="InterPro" id="IPR049551">
    <property type="entry name" value="PKS_DH_C"/>
</dbReference>
<dbReference type="InterPro" id="IPR042104">
    <property type="entry name" value="PKS_dehydratase_sf"/>
</dbReference>
<feature type="region of interest" description="N-terminal hotdog fold" evidence="8">
    <location>
        <begin position="13"/>
        <end position="135"/>
    </location>
</feature>
<dbReference type="Pfam" id="PF08659">
    <property type="entry name" value="KR"/>
    <property type="match status" value="2"/>
</dbReference>
<dbReference type="InterPro" id="IPR055123">
    <property type="entry name" value="SpnB-like_Rossmann"/>
</dbReference>
<dbReference type="CDD" id="cd08956">
    <property type="entry name" value="KR_3_FAS_SDR_x"/>
    <property type="match status" value="2"/>
</dbReference>
<dbReference type="Pfam" id="PF22953">
    <property type="entry name" value="SpnB_Rossmann"/>
    <property type="match status" value="2"/>
</dbReference>
<dbReference type="InterPro" id="IPR049900">
    <property type="entry name" value="PKS_mFAS_DH"/>
</dbReference>
<dbReference type="PROSITE" id="PS00606">
    <property type="entry name" value="KS3_1"/>
    <property type="match status" value="1"/>
</dbReference>
<dbReference type="InterPro" id="IPR013968">
    <property type="entry name" value="PKS_KR"/>
</dbReference>
<evidence type="ECO:0000313" key="12">
    <source>
        <dbReference type="EMBL" id="MDT0447365.1"/>
    </source>
</evidence>
<dbReference type="PROSITE" id="PS52004">
    <property type="entry name" value="KS3_2"/>
    <property type="match status" value="1"/>
</dbReference>
<sequence>MSGAGGGLDGTGHPLLGAWVGLAQSDGHLFTGSLSLASHAWLADHAVNGVVLLPGTAMLELAVHAGDQVGCGTVEELTLEAPLLLPESGDVAVQLTVAAADETGRRSLTLHARADASDVWTRHASGVLSPLPAGPSGDDAMTTWPPPGSVAVDLTDFYAHAAAAGFGYGPAFQGLTAVWRGGDGALFAEVTLPEEAAAHGTDDFALHPALLDAGLQALRVGGVLEGEGRLPFAWRGVTLHAAGASALRLRLSARGADEVALDVHDDRGLPVATIGSLVARPFVGADVQEAAGAARGARDHLFRVAWAALPAAGAPDAAAQEAVFADLGGGAPADVPGAVRAAVADAAERVRAWLADDAHADRRLVLVTRGAVAVQQGEPVTDLAGAAAWGLLRSAQAEHPGRFTLLDTDDDPASEAAAVAAVAGGEPQLALRSGVAYAPRLDRQEPPLAPPRDAAGAWRLRLGDVAAGGTVQNVRLGAAAEAAEPLGPGQVRVSVRAAGVNFRDVVLALGMVSGRDGGDGRDELGGEGAGIVLDVADDVTAFRPGDRVMGLLPGSFGPLAVADHRMLVHMPQGWSFVQAATVPIAFLTAAYGLRDLAGLRAGESVLVHAAAGGVGMAAVQLARHWGAEVFGTASTGKWRHLRALGLDERHIASSRTLDFADAFRDATGGRGVDVVLNSLAGDFVDAGQQLLAPGGRFVEMGKTDIREGAAREDTAYRAFDLIEAGPDRVRELLRDCADLAAAGVLAPLPATTWDVRRAPEALRHLQQARHVGKIVLTVPAPPAPGRALDPDGTVLITGGTGTLGRRVARHLVERHGARHLLLLSRSGPNAEGAAEVAAELAESGATVTVVAGDAADRGALAALLAAVPAAHPLTAVVHAAGVLDDGVVESLTAEQVVRVLAPKADAAWHLHELTRDQELAAFVLFSSAAGLLGGRGQGNYAAANAFLDALALHRRAQGLPAVSLAWGLWAERSGMTGGLGAEDLARMRQAGIEELSTAEGLALLDAGLGSAETALAPIRLRTAALRARSAVDEAPPLLRGLVRAPRRRVARAANDASPGRYASASVAELLELVRTQSSAVLGHGAAEDVAADRAFKELGFDSLTAVELRNRLNAATGLRLPSTAVFDYPTPQALAAQLRDLLGPAPGGAGQAAAVAPVAGADDPVVIVGMACRYPGGVDSPEDLWRLVAGGEDAVGAFPGDRGWDLEALYDPDPERVGTSYAREGGFLRGAAEFDAGFFGISPREALAMDPQQRLLLETSWETFERAGIDPSSMRGKDVGVFAGLIHGGYGSGSAAARDLEGYLGNGSAGSVASGRVAYTLGLEGPALTIDTACSSSLVALHLAAQSLRGGECAMALAGGVTVMATPGAFVEFSRQRGLAPDGRCKPFAEGADGTGWAEGVGMLLLERLSDARRNRHQVLAVVRGTAVNQDGASNGLTAPNGPAQQRVIRAALANAGLSAAEVDAVEAHGTGTTLGDPIEAQAVIATYGQDRSAERPVWLGSLKSNIGHSQAAAGVGGVIKMVQAMRHGVLPRTLHIDRPSSHVDWEAGHVRLLTEETAWPETGRARRAAVSSFGVSGTNAHAVLELPADAPDAPDAPDHGGDARPPLPVPVLLAAHTADALPAQAARLAGHLAAHPDLRPDDLAHALAVGRAALGHRAAVTVPDGADRTPLLAALDALAAGADAPHVVRGAPDGGKLAFLFTGQGSQRPGMGLAAAARFPEFGAAFDAVCAELDRHLERPLRQVIDEDPAALDTTAYAQPALFAVQIALFRLLESWQVRPDHLLGHSIGELAAAHAADVVSLADASLLVAARGRLMQAQRADGAMLAVQAGADEAAAFLATRAERLALAAVNGPLAVVLAGDADAVDEAAAHWSAAGRKTKRLRTSHAFHSPHMDGMLTEFAAVAERVAFHPPRIPVVSDVTGTVIDGDELGSPDYWVRHARQAVRFADGITHLYAQGTRTFLELGPDAVLSAMGEDCLPEARDTAFVPALRGGHDEAVTLTAAFGTLHVRGHAPDRAAYFTDRGANARTADARTSDDRAAARTDAHVRAVPLPTYAFQHRTYWLAPGAPGAAADAHPLLPDAVAFADGDGLLLSGRLSTADQPWLGDHTILGTLLVPGTALVEMAWHAGDLAGCATIEELTLEAPLLLPSGGAAALVQVRVGVPDETGRRPLTLHSRPAADTEAPWTRHATGVLTAAGDAAAPQPEAAAWPPPGAVPIGTDDFYERFAARGFDLGPAFRGLRAAWRDGDDVLAEVSLPEEHLGDAARYGIHPALLDAALHAGGLDTLDESTGRLPFAWHGVTRHAAGTAALRVRLRATGSDGVSVTLTDPEGLPVARVGRLVTRRIGADQLAPRRGALHRVAWRALPAAGPGGPAGPAGSGAEDPQARWATLGEERLAGLAGTAHHADLMALEKAVADGAPVPDAVLVPCGPDPALPLPDAAHDAAHRALAHVQAWAAGPFDAARLVLVTRGATATATDTDTDAGDPAAATVWGLVASAQTEHPGRFVLLDAEADLPLDPRLLAAALASDEPRLALRAGTVHVPRLVPADAAPPAAAEEPPAPRPWDPDGTVLVTGATGALGQALARHLATEHGVHRLLLVSRSGGDAPGAAELTAELTGLGATVDLRACDVADRDALAALLADERHHPLTAVVHLAGVLDDGVVDGLTPARLDGVLGPKADAAWHLHDLTRDMNLSAFILFSSAAGVIGGAGQGNYAAANAFLDALARHRHAAGLPAQSLAWGAWETGMAGGLGRADRDRLARSGAVPLTAAQGMALFDAAGATSEPHLVPLRLDAIALRAAESVPPLLSELVPARPRRATAATAATAAPGSDAEAAALRRRLTGRTPDERHDVLLDLIRGKAALALGHAGPDAVDPARGFTQAGFDSLAAVDLRNRLNEVTGLRLASTSLFDHPTPEALARHMAAELASLLDAAATPAAPARPAPTPAAGLDALEAALGALPVEAVGDEERLAVADRLERLLARWRPTGGAAGAATDEAIADATDDELFTLINKDLGLS</sequence>
<dbReference type="SMART" id="SM00822">
    <property type="entry name" value="PKS_KR"/>
    <property type="match status" value="2"/>
</dbReference>
<evidence type="ECO:0000259" key="9">
    <source>
        <dbReference type="PROSITE" id="PS50075"/>
    </source>
</evidence>
<dbReference type="InterPro" id="IPR057326">
    <property type="entry name" value="KR_dom"/>
</dbReference>
<evidence type="ECO:0000256" key="6">
    <source>
        <dbReference type="ARBA" id="ARBA00023268"/>
    </source>
</evidence>
<evidence type="ECO:0000256" key="7">
    <source>
        <dbReference type="ARBA" id="ARBA00023315"/>
    </source>
</evidence>
<feature type="domain" description="Ketosynthase family 3 (KS3)" evidence="10">
    <location>
        <begin position="1162"/>
        <end position="1587"/>
    </location>
</feature>
<reference evidence="13" key="1">
    <citation type="submission" date="2023-07" db="EMBL/GenBank/DDBJ databases">
        <title>30 novel species of actinomycetes from the DSMZ collection.</title>
        <authorList>
            <person name="Nouioui I."/>
        </authorList>
    </citation>
    <scope>NUCLEOTIDE SEQUENCE [LARGE SCALE GENOMIC DNA]</scope>
    <source>
        <strain evidence="13">DSM 41886</strain>
    </source>
</reference>
<dbReference type="SUPFAM" id="SSF51735">
    <property type="entry name" value="NAD(P)-binding Rossmann-fold domains"/>
    <property type="match status" value="5"/>
</dbReference>
<dbReference type="InterPro" id="IPR050091">
    <property type="entry name" value="PKS_NRPS_Biosynth_Enz"/>
</dbReference>
<dbReference type="SUPFAM" id="SSF47336">
    <property type="entry name" value="ACP-like"/>
    <property type="match status" value="2"/>
</dbReference>
<dbReference type="InterPro" id="IPR020807">
    <property type="entry name" value="PKS_DH"/>
</dbReference>
<dbReference type="RefSeq" id="WP_311621479.1">
    <property type="nucleotide sequence ID" value="NZ_JAVREV010000035.1"/>
</dbReference>
<feature type="active site" description="Proton donor; for dehydratase activity" evidence="8">
    <location>
        <position position="212"/>
    </location>
</feature>
<keyword evidence="6" id="KW-0511">Multifunctional enzyme</keyword>
<dbReference type="SUPFAM" id="SSF53901">
    <property type="entry name" value="Thiolase-like"/>
    <property type="match status" value="1"/>
</dbReference>
<feature type="domain" description="Carrier" evidence="9">
    <location>
        <begin position="2856"/>
        <end position="2931"/>
    </location>
</feature>
<dbReference type="EMBL" id="JAVREV010000035">
    <property type="protein sequence ID" value="MDT0447365.1"/>
    <property type="molecule type" value="Genomic_DNA"/>
</dbReference>
<dbReference type="InterPro" id="IPR020841">
    <property type="entry name" value="PKS_Beta-ketoAc_synthase_dom"/>
</dbReference>
<dbReference type="PROSITE" id="PS00012">
    <property type="entry name" value="PHOSPHOPANTETHEINE"/>
    <property type="match status" value="2"/>
</dbReference>
<comment type="pathway">
    <text evidence="1">Antibiotic biosynthesis.</text>
</comment>
<dbReference type="Pfam" id="PF08240">
    <property type="entry name" value="ADH_N"/>
    <property type="match status" value="1"/>
</dbReference>
<dbReference type="SMART" id="SM00826">
    <property type="entry name" value="PKS_DH"/>
    <property type="match status" value="2"/>
</dbReference>
<evidence type="ECO:0000259" key="10">
    <source>
        <dbReference type="PROSITE" id="PS52004"/>
    </source>
</evidence>
<dbReference type="SMART" id="SM01294">
    <property type="entry name" value="PKS_PP_betabranch"/>
    <property type="match status" value="1"/>
</dbReference>
<dbReference type="PROSITE" id="PS52019">
    <property type="entry name" value="PKS_MFAS_DH"/>
    <property type="match status" value="2"/>
</dbReference>
<dbReference type="Gene3D" id="3.30.70.3290">
    <property type="match status" value="1"/>
</dbReference>
<dbReference type="PANTHER" id="PTHR43775:SF51">
    <property type="entry name" value="INACTIVE PHENOLPHTHIOCEROL SYNTHESIS POLYKETIDE SYNTHASE TYPE I PKS1-RELATED"/>
    <property type="match status" value="1"/>
</dbReference>
<organism evidence="12 13">
    <name type="scientific">Streptomyces johnsoniae</name>
    <dbReference type="NCBI Taxonomy" id="3075532"/>
    <lineage>
        <taxon>Bacteria</taxon>
        <taxon>Bacillati</taxon>
        <taxon>Actinomycetota</taxon>
        <taxon>Actinomycetes</taxon>
        <taxon>Kitasatosporales</taxon>
        <taxon>Streptomycetaceae</taxon>
        <taxon>Streptomyces</taxon>
    </lineage>
</organism>
<dbReference type="InterPro" id="IPR001227">
    <property type="entry name" value="Ac_transferase_dom_sf"/>
</dbReference>
<keyword evidence="7" id="KW-0012">Acyltransferase</keyword>
<keyword evidence="3" id="KW-0597">Phosphoprotein</keyword>
<dbReference type="InterPro" id="IPR018201">
    <property type="entry name" value="Ketoacyl_synth_AS"/>
</dbReference>
<dbReference type="Pfam" id="PF21089">
    <property type="entry name" value="PKS_DH_N"/>
    <property type="match status" value="2"/>
</dbReference>
<dbReference type="InterPro" id="IPR006162">
    <property type="entry name" value="Ppantetheine_attach_site"/>
</dbReference>
<keyword evidence="13" id="KW-1185">Reference proteome</keyword>
<keyword evidence="2" id="KW-0596">Phosphopantetheine</keyword>
<dbReference type="InterPro" id="IPR020806">
    <property type="entry name" value="PKS_PP-bd"/>
</dbReference>
<dbReference type="InterPro" id="IPR016039">
    <property type="entry name" value="Thiolase-like"/>
</dbReference>
<feature type="region of interest" description="N-terminal hotdog fold" evidence="8">
    <location>
        <begin position="2078"/>
        <end position="2203"/>
    </location>
</feature>
<dbReference type="InterPro" id="IPR036736">
    <property type="entry name" value="ACP-like_sf"/>
</dbReference>
<evidence type="ECO:0000256" key="2">
    <source>
        <dbReference type="ARBA" id="ARBA00022450"/>
    </source>
</evidence>
<dbReference type="Gene3D" id="3.40.47.10">
    <property type="match status" value="1"/>
</dbReference>
<dbReference type="SMART" id="SM00827">
    <property type="entry name" value="PKS_AT"/>
    <property type="match status" value="1"/>
</dbReference>
<evidence type="ECO:0000256" key="4">
    <source>
        <dbReference type="ARBA" id="ARBA00022679"/>
    </source>
</evidence>
<dbReference type="InterPro" id="IPR002364">
    <property type="entry name" value="Quin_OxRdtase/zeta-crystal_CS"/>
</dbReference>
<feature type="domain" description="PKS/mFAS DH" evidence="11">
    <location>
        <begin position="13"/>
        <end position="288"/>
    </location>
</feature>
<evidence type="ECO:0000259" key="11">
    <source>
        <dbReference type="PROSITE" id="PS52019"/>
    </source>
</evidence>
<evidence type="ECO:0000256" key="8">
    <source>
        <dbReference type="PROSITE-ProRule" id="PRU01363"/>
    </source>
</evidence>
<proteinExistence type="predicted"/>
<accession>A0ABU2SH12</accession>
<feature type="active site" description="Proton acceptor; for dehydratase activity" evidence="8">
    <location>
        <position position="45"/>
    </location>
</feature>
<protein>
    <submittedName>
        <fullName evidence="12">SDR family NAD(P)-dependent oxidoreductase</fullName>
    </submittedName>
</protein>
<evidence type="ECO:0000313" key="13">
    <source>
        <dbReference type="Proteomes" id="UP001183615"/>
    </source>
</evidence>